<evidence type="ECO:0000256" key="1">
    <source>
        <dbReference type="SAM" id="MobiDB-lite"/>
    </source>
</evidence>
<evidence type="ECO:0000313" key="3">
    <source>
        <dbReference type="EMBL" id="MFC4562536.1"/>
    </source>
</evidence>
<gene>
    <name evidence="3" type="ORF">ACFO4E_11790</name>
</gene>
<dbReference type="InterPro" id="IPR010852">
    <property type="entry name" value="ABATE"/>
</dbReference>
<feature type="region of interest" description="Disordered" evidence="1">
    <location>
        <begin position="167"/>
        <end position="187"/>
    </location>
</feature>
<organism evidence="3 4">
    <name type="scientific">Nocardiopsis mangrovi</name>
    <dbReference type="NCBI Taxonomy" id="1179818"/>
    <lineage>
        <taxon>Bacteria</taxon>
        <taxon>Bacillati</taxon>
        <taxon>Actinomycetota</taxon>
        <taxon>Actinomycetes</taxon>
        <taxon>Streptosporangiales</taxon>
        <taxon>Nocardiopsidaceae</taxon>
        <taxon>Nocardiopsis</taxon>
    </lineage>
</organism>
<dbReference type="InterPro" id="IPR021005">
    <property type="entry name" value="Znf_CGNR"/>
</dbReference>
<comment type="caution">
    <text evidence="3">The sequence shown here is derived from an EMBL/GenBank/DDBJ whole genome shotgun (WGS) entry which is preliminary data.</text>
</comment>
<name>A0ABV9DWP5_9ACTN</name>
<reference evidence="4" key="1">
    <citation type="journal article" date="2019" name="Int. J. Syst. Evol. Microbiol.">
        <title>The Global Catalogue of Microorganisms (GCM) 10K type strain sequencing project: providing services to taxonomists for standard genome sequencing and annotation.</title>
        <authorList>
            <consortium name="The Broad Institute Genomics Platform"/>
            <consortium name="The Broad Institute Genome Sequencing Center for Infectious Disease"/>
            <person name="Wu L."/>
            <person name="Ma J."/>
        </authorList>
    </citation>
    <scope>NUCLEOTIDE SEQUENCE [LARGE SCALE GENOMIC DNA]</scope>
    <source>
        <strain evidence="4">XZYJ18</strain>
    </source>
</reference>
<protein>
    <submittedName>
        <fullName evidence="3">CGNR zinc finger domain-containing protein</fullName>
    </submittedName>
</protein>
<evidence type="ECO:0000313" key="4">
    <source>
        <dbReference type="Proteomes" id="UP001595923"/>
    </source>
</evidence>
<dbReference type="SUPFAM" id="SSF160904">
    <property type="entry name" value="Jann2411-like"/>
    <property type="match status" value="1"/>
</dbReference>
<evidence type="ECO:0000259" key="2">
    <source>
        <dbReference type="Pfam" id="PF11706"/>
    </source>
</evidence>
<dbReference type="Pfam" id="PF11706">
    <property type="entry name" value="zf-CGNR"/>
    <property type="match status" value="1"/>
</dbReference>
<proteinExistence type="predicted"/>
<keyword evidence="4" id="KW-1185">Reference proteome</keyword>
<dbReference type="RefSeq" id="WP_378573848.1">
    <property type="nucleotide sequence ID" value="NZ_JBHSFQ010000009.1"/>
</dbReference>
<sequence length="187" mass="19449">MHFNTYGGTGAFVSAALVNAPDHTPAVLAPILRAHEITAPDIDDAQAARLSPWIERLRPVFGAGLAAQMATVNRLLADAATQVQISVHGGSAPHLHYVSQALDTAERLRGTTAGGLAVAICGAGGGRLGRCGRTGCGLAFVDTSRNGRRRFCSVTCANRVNVAAHRARNADTAQPPADVAAHRARTR</sequence>
<feature type="domain" description="Zinc finger CGNR" evidence="2">
    <location>
        <begin position="127"/>
        <end position="168"/>
    </location>
</feature>
<dbReference type="EMBL" id="JBHSFQ010000009">
    <property type="protein sequence ID" value="MFC4562536.1"/>
    <property type="molecule type" value="Genomic_DNA"/>
</dbReference>
<dbReference type="Gene3D" id="1.10.3300.10">
    <property type="entry name" value="Jann2411-like domain"/>
    <property type="match status" value="1"/>
</dbReference>
<dbReference type="InterPro" id="IPR023286">
    <property type="entry name" value="ABATE_dom_sf"/>
</dbReference>
<dbReference type="Proteomes" id="UP001595923">
    <property type="component" value="Unassembled WGS sequence"/>
</dbReference>
<dbReference type="PANTHER" id="PTHR35525">
    <property type="entry name" value="BLL6575 PROTEIN"/>
    <property type="match status" value="1"/>
</dbReference>
<dbReference type="PANTHER" id="PTHR35525:SF3">
    <property type="entry name" value="BLL6575 PROTEIN"/>
    <property type="match status" value="1"/>
</dbReference>
<accession>A0ABV9DWP5</accession>